<dbReference type="SUPFAM" id="SSF55347">
    <property type="entry name" value="Glyceraldehyde-3-phosphate dehydrogenase-like, C-terminal domain"/>
    <property type="match status" value="1"/>
</dbReference>
<evidence type="ECO:0000313" key="4">
    <source>
        <dbReference type="Proteomes" id="UP000642829"/>
    </source>
</evidence>
<dbReference type="InterPro" id="IPR052515">
    <property type="entry name" value="Gfo/Idh/MocA_Oxidoreductase"/>
</dbReference>
<dbReference type="Pfam" id="PF01408">
    <property type="entry name" value="GFO_IDH_MocA"/>
    <property type="match status" value="1"/>
</dbReference>
<feature type="domain" description="GFO/IDH/MocA-like oxidoreductase" evidence="2">
    <location>
        <begin position="112"/>
        <end position="233"/>
    </location>
</feature>
<dbReference type="InterPro" id="IPR036291">
    <property type="entry name" value="NAD(P)-bd_dom_sf"/>
</dbReference>
<dbReference type="Gene3D" id="3.30.360.10">
    <property type="entry name" value="Dihydrodipicolinate Reductase, domain 2"/>
    <property type="match status" value="1"/>
</dbReference>
<evidence type="ECO:0000259" key="1">
    <source>
        <dbReference type="Pfam" id="PF01408"/>
    </source>
</evidence>
<dbReference type="Gene3D" id="3.40.50.720">
    <property type="entry name" value="NAD(P)-binding Rossmann-like Domain"/>
    <property type="match status" value="1"/>
</dbReference>
<sequence>MGKIRADALEQSGLAEVVAVYDPTPSPDAKHRVVANENEIIQSDDIDAVFICTPNYRIPTLCKDALAAGKHVFSEKPPAFTAAEVEAVREVEAASGRKLMYGFNHRHHGSIKKMKQIVDTNEMGRVLWMRGRYGKEVDESYFNGWRAKPELAGGGIMLDQGIHMLDLFLHLGGEYDEVHSLVSNLFWKMEGLEDNVFAIMRNNENGVCASLHSTMTQWRYLFSLEVFLEGGALILNGLKTSSGVYGDEDLAIKHNGINAAHGEFEREEHIIYHTDSSWLSEVVHFCEAIRDDKPIELGHSMDALRVMRAMDRVLNRS</sequence>
<dbReference type="SUPFAM" id="SSF51735">
    <property type="entry name" value="NAD(P)-binding Rossmann-fold domains"/>
    <property type="match status" value="1"/>
</dbReference>
<keyword evidence="4" id="KW-1185">Reference proteome</keyword>
<dbReference type="Proteomes" id="UP000642829">
    <property type="component" value="Unassembled WGS sequence"/>
</dbReference>
<evidence type="ECO:0000313" key="3">
    <source>
        <dbReference type="EMBL" id="GHC06797.1"/>
    </source>
</evidence>
<comment type="caution">
    <text evidence="3">The sequence shown here is derived from an EMBL/GenBank/DDBJ whole genome shotgun (WGS) entry which is preliminary data.</text>
</comment>
<name>A0A8J3DD87_9BACT</name>
<proteinExistence type="predicted"/>
<protein>
    <submittedName>
        <fullName evidence="3">Oxidoreductase</fullName>
    </submittedName>
</protein>
<dbReference type="PANTHER" id="PTHR43249">
    <property type="entry name" value="UDP-N-ACETYL-2-AMINO-2-DEOXY-D-GLUCURONATE OXIDASE"/>
    <property type="match status" value="1"/>
</dbReference>
<dbReference type="InterPro" id="IPR000683">
    <property type="entry name" value="Gfo/Idh/MocA-like_OxRdtase_N"/>
</dbReference>
<dbReference type="AlphaFoldDB" id="A0A8J3DD87"/>
<organism evidence="3 4">
    <name type="scientific">Cerasicoccus arenae</name>
    <dbReference type="NCBI Taxonomy" id="424488"/>
    <lineage>
        <taxon>Bacteria</taxon>
        <taxon>Pseudomonadati</taxon>
        <taxon>Verrucomicrobiota</taxon>
        <taxon>Opitutia</taxon>
        <taxon>Puniceicoccales</taxon>
        <taxon>Cerasicoccaceae</taxon>
        <taxon>Cerasicoccus</taxon>
    </lineage>
</organism>
<dbReference type="EMBL" id="BMXG01000016">
    <property type="protein sequence ID" value="GHC06797.1"/>
    <property type="molecule type" value="Genomic_DNA"/>
</dbReference>
<dbReference type="InterPro" id="IPR055170">
    <property type="entry name" value="GFO_IDH_MocA-like_dom"/>
</dbReference>
<dbReference type="Pfam" id="PF22725">
    <property type="entry name" value="GFO_IDH_MocA_C3"/>
    <property type="match status" value="1"/>
</dbReference>
<dbReference type="GO" id="GO:0000166">
    <property type="term" value="F:nucleotide binding"/>
    <property type="evidence" value="ECO:0007669"/>
    <property type="project" value="InterPro"/>
</dbReference>
<accession>A0A8J3DD87</accession>
<reference evidence="3" key="1">
    <citation type="journal article" date="2014" name="Int. J. Syst. Evol. Microbiol.">
        <title>Complete genome sequence of Corynebacterium casei LMG S-19264T (=DSM 44701T), isolated from a smear-ripened cheese.</title>
        <authorList>
            <consortium name="US DOE Joint Genome Institute (JGI-PGF)"/>
            <person name="Walter F."/>
            <person name="Albersmeier A."/>
            <person name="Kalinowski J."/>
            <person name="Ruckert C."/>
        </authorList>
    </citation>
    <scope>NUCLEOTIDE SEQUENCE</scope>
    <source>
        <strain evidence="3">KCTC 12870</strain>
    </source>
</reference>
<reference evidence="3" key="2">
    <citation type="submission" date="2020-09" db="EMBL/GenBank/DDBJ databases">
        <authorList>
            <person name="Sun Q."/>
            <person name="Kim S."/>
        </authorList>
    </citation>
    <scope>NUCLEOTIDE SEQUENCE</scope>
    <source>
        <strain evidence="3">KCTC 12870</strain>
    </source>
</reference>
<evidence type="ECO:0000259" key="2">
    <source>
        <dbReference type="Pfam" id="PF22725"/>
    </source>
</evidence>
<feature type="domain" description="Gfo/Idh/MocA-like oxidoreductase N-terminal" evidence="1">
    <location>
        <begin position="6"/>
        <end position="103"/>
    </location>
</feature>
<gene>
    <name evidence="3" type="ORF">GCM10007047_24800</name>
</gene>
<dbReference type="PANTHER" id="PTHR43249:SF1">
    <property type="entry name" value="D-GLUCOSIDE 3-DEHYDROGENASE"/>
    <property type="match status" value="1"/>
</dbReference>